<gene>
    <name evidence="1" type="ORF">METZ01_LOCUS241006</name>
</gene>
<dbReference type="GO" id="GO:0006044">
    <property type="term" value="P:N-acetylglucosamine metabolic process"/>
    <property type="evidence" value="ECO:0007669"/>
    <property type="project" value="TreeGrafter"/>
</dbReference>
<dbReference type="AlphaFoldDB" id="A0A382HM25"/>
<evidence type="ECO:0000313" key="1">
    <source>
        <dbReference type="EMBL" id="SVB88152.1"/>
    </source>
</evidence>
<protein>
    <recommendedName>
        <fullName evidence="2">Glycosyl transferase 64 domain-containing protein</fullName>
    </recommendedName>
</protein>
<sequence length="194" mass="23344">MKIYDCFMFFDEEMLLDLRLNIMNEYVDKFVITESVYMHSGKPKKLIFDINKFSKFKDKIIYIVVDKTPPDLIEIKKDESIDIKQSKMTINAKKREMYQINKTKDGIVDAELNDMIIVSDVDEIPNLEKVDFKKISNKLIFFKQKMFYYKLNLFYKSFSWYGSKACKKKYFRNPEWLRSLKNKNYGHFGLTLTF</sequence>
<evidence type="ECO:0008006" key="2">
    <source>
        <dbReference type="Google" id="ProtNLM"/>
    </source>
</evidence>
<dbReference type="Pfam" id="PF04724">
    <property type="entry name" value="Glyco_transf_17"/>
    <property type="match status" value="1"/>
</dbReference>
<dbReference type="GO" id="GO:0016020">
    <property type="term" value="C:membrane"/>
    <property type="evidence" value="ECO:0007669"/>
    <property type="project" value="InterPro"/>
</dbReference>
<organism evidence="1">
    <name type="scientific">marine metagenome</name>
    <dbReference type="NCBI Taxonomy" id="408172"/>
    <lineage>
        <taxon>unclassified sequences</taxon>
        <taxon>metagenomes</taxon>
        <taxon>ecological metagenomes</taxon>
    </lineage>
</organism>
<dbReference type="GO" id="GO:0003830">
    <property type="term" value="F:beta-1,4-mannosylglycoprotein 4-beta-N-acetylglucosaminyltransferase activity"/>
    <property type="evidence" value="ECO:0007669"/>
    <property type="project" value="InterPro"/>
</dbReference>
<proteinExistence type="predicted"/>
<dbReference type="InterPro" id="IPR006813">
    <property type="entry name" value="Glyco_trans_17"/>
</dbReference>
<accession>A0A382HM25</accession>
<dbReference type="EMBL" id="UINC01061991">
    <property type="protein sequence ID" value="SVB88152.1"/>
    <property type="molecule type" value="Genomic_DNA"/>
</dbReference>
<reference evidence="1" key="1">
    <citation type="submission" date="2018-05" db="EMBL/GenBank/DDBJ databases">
        <authorList>
            <person name="Lanie J.A."/>
            <person name="Ng W.-L."/>
            <person name="Kazmierczak K.M."/>
            <person name="Andrzejewski T.M."/>
            <person name="Davidsen T.M."/>
            <person name="Wayne K.J."/>
            <person name="Tettelin H."/>
            <person name="Glass J.I."/>
            <person name="Rusch D."/>
            <person name="Podicherti R."/>
            <person name="Tsui H.-C.T."/>
            <person name="Winkler M.E."/>
        </authorList>
    </citation>
    <scope>NUCLEOTIDE SEQUENCE</scope>
</reference>
<name>A0A382HM25_9ZZZZ</name>
<dbReference type="PANTHER" id="PTHR12224">
    <property type="entry name" value="BETA-1,4-MANNOSYL-GLYCOPROTEIN BETA-1,4-N-ACETYLGLUCOSAMINYL-TRANSFERASE"/>
    <property type="match status" value="1"/>
</dbReference>
<dbReference type="PANTHER" id="PTHR12224:SF0">
    <property type="entry name" value="BETA-1,4-MANNOSYL-GLYCOPROTEIN 4-BETA-N-ACETYLGLUCOSAMINYLTRANSFERASE"/>
    <property type="match status" value="1"/>
</dbReference>